<dbReference type="InterPro" id="IPR050832">
    <property type="entry name" value="Bact_Acetyltransf"/>
</dbReference>
<evidence type="ECO:0000313" key="5">
    <source>
        <dbReference type="EMBL" id="MFC4541247.1"/>
    </source>
</evidence>
<keyword evidence="1 5" id="KW-0808">Transferase</keyword>
<gene>
    <name evidence="5" type="ORF">ACFO5R_04835</name>
</gene>
<accession>A0ABD5PKZ4</accession>
<dbReference type="PANTHER" id="PTHR43877:SF2">
    <property type="entry name" value="AMINOALKYLPHOSPHONATE N-ACETYLTRANSFERASE-RELATED"/>
    <property type="match status" value="1"/>
</dbReference>
<dbReference type="SUPFAM" id="SSF55729">
    <property type="entry name" value="Acyl-CoA N-acyltransferases (Nat)"/>
    <property type="match status" value="1"/>
</dbReference>
<dbReference type="Pfam" id="PF00583">
    <property type="entry name" value="Acetyltransf_1"/>
    <property type="match status" value="1"/>
</dbReference>
<dbReference type="PROSITE" id="PS51186">
    <property type="entry name" value="GNAT"/>
    <property type="match status" value="1"/>
</dbReference>
<sequence length="163" mass="18047">MTSVPEIRRAIRDDTAAIARCYRRAYATAPERGSRTRLADVDAETIARWLDRDGVSLVAVDDGALIGTIRLVDDGVPSVERLAVVPERQGEGIATLLLDRAEALARERGDDRLRLTTFEDHPFLLEWYHSRGYEPVDRPEQPAWGSDVVSMEKSLTGSRAGSA</sequence>
<evidence type="ECO:0000256" key="1">
    <source>
        <dbReference type="ARBA" id="ARBA00022679"/>
    </source>
</evidence>
<name>A0ABD5PKZ4_9EURY</name>
<evidence type="ECO:0000256" key="3">
    <source>
        <dbReference type="SAM" id="MobiDB-lite"/>
    </source>
</evidence>
<protein>
    <submittedName>
        <fullName evidence="5">GNAT family N-acetyltransferase</fullName>
        <ecNumber evidence="5">2.3.-.-</ecNumber>
    </submittedName>
</protein>
<dbReference type="Proteomes" id="UP001595898">
    <property type="component" value="Unassembled WGS sequence"/>
</dbReference>
<dbReference type="InterPro" id="IPR000182">
    <property type="entry name" value="GNAT_dom"/>
</dbReference>
<reference evidence="5 6" key="1">
    <citation type="journal article" date="2019" name="Int. J. Syst. Evol. Microbiol.">
        <title>The Global Catalogue of Microorganisms (GCM) 10K type strain sequencing project: providing services to taxonomists for standard genome sequencing and annotation.</title>
        <authorList>
            <consortium name="The Broad Institute Genomics Platform"/>
            <consortium name="The Broad Institute Genome Sequencing Center for Infectious Disease"/>
            <person name="Wu L."/>
            <person name="Ma J."/>
        </authorList>
    </citation>
    <scope>NUCLEOTIDE SEQUENCE [LARGE SCALE GENOMIC DNA]</scope>
    <source>
        <strain evidence="5 6">WLHS5</strain>
    </source>
</reference>
<feature type="domain" description="N-acetyltransferase" evidence="4">
    <location>
        <begin position="5"/>
        <end position="156"/>
    </location>
</feature>
<evidence type="ECO:0000259" key="4">
    <source>
        <dbReference type="PROSITE" id="PS51186"/>
    </source>
</evidence>
<dbReference type="CDD" id="cd04301">
    <property type="entry name" value="NAT_SF"/>
    <property type="match status" value="1"/>
</dbReference>
<dbReference type="GO" id="GO:0016746">
    <property type="term" value="F:acyltransferase activity"/>
    <property type="evidence" value="ECO:0007669"/>
    <property type="project" value="UniProtKB-KW"/>
</dbReference>
<dbReference type="RefSeq" id="WP_250139385.1">
    <property type="nucleotide sequence ID" value="NZ_JALIQP010000001.1"/>
</dbReference>
<dbReference type="AlphaFoldDB" id="A0ABD5PKZ4"/>
<evidence type="ECO:0000256" key="2">
    <source>
        <dbReference type="ARBA" id="ARBA00023315"/>
    </source>
</evidence>
<dbReference type="InterPro" id="IPR016181">
    <property type="entry name" value="Acyl_CoA_acyltransferase"/>
</dbReference>
<feature type="compositionally biased region" description="Polar residues" evidence="3">
    <location>
        <begin position="153"/>
        <end position="163"/>
    </location>
</feature>
<feature type="region of interest" description="Disordered" evidence="3">
    <location>
        <begin position="134"/>
        <end position="163"/>
    </location>
</feature>
<proteinExistence type="predicted"/>
<dbReference type="Gene3D" id="3.40.630.30">
    <property type="match status" value="1"/>
</dbReference>
<dbReference type="EMBL" id="JBHSFA010000002">
    <property type="protein sequence ID" value="MFC4541247.1"/>
    <property type="molecule type" value="Genomic_DNA"/>
</dbReference>
<evidence type="ECO:0000313" key="6">
    <source>
        <dbReference type="Proteomes" id="UP001595898"/>
    </source>
</evidence>
<keyword evidence="2 5" id="KW-0012">Acyltransferase</keyword>
<dbReference type="EC" id="2.3.-.-" evidence="5"/>
<keyword evidence="6" id="KW-1185">Reference proteome</keyword>
<organism evidence="5 6">
    <name type="scientific">Halosolutus amylolyticus</name>
    <dbReference type="NCBI Taxonomy" id="2932267"/>
    <lineage>
        <taxon>Archaea</taxon>
        <taxon>Methanobacteriati</taxon>
        <taxon>Methanobacteriota</taxon>
        <taxon>Stenosarchaea group</taxon>
        <taxon>Halobacteria</taxon>
        <taxon>Halobacteriales</taxon>
        <taxon>Natrialbaceae</taxon>
        <taxon>Halosolutus</taxon>
    </lineage>
</organism>
<comment type="caution">
    <text evidence="5">The sequence shown here is derived from an EMBL/GenBank/DDBJ whole genome shotgun (WGS) entry which is preliminary data.</text>
</comment>
<dbReference type="PANTHER" id="PTHR43877">
    <property type="entry name" value="AMINOALKYLPHOSPHONATE N-ACETYLTRANSFERASE-RELATED-RELATED"/>
    <property type="match status" value="1"/>
</dbReference>